<name>A0ACC1P5B3_9PEZI</name>
<evidence type="ECO:0000313" key="1">
    <source>
        <dbReference type="EMBL" id="KAJ2986023.1"/>
    </source>
</evidence>
<keyword evidence="2" id="KW-1185">Reference proteome</keyword>
<dbReference type="EMBL" id="JAPDGR010001008">
    <property type="protein sequence ID" value="KAJ2986023.1"/>
    <property type="molecule type" value="Genomic_DNA"/>
</dbReference>
<organism evidence="1 2">
    <name type="scientific">Xylaria curta</name>
    <dbReference type="NCBI Taxonomy" id="42375"/>
    <lineage>
        <taxon>Eukaryota</taxon>
        <taxon>Fungi</taxon>
        <taxon>Dikarya</taxon>
        <taxon>Ascomycota</taxon>
        <taxon>Pezizomycotina</taxon>
        <taxon>Sordariomycetes</taxon>
        <taxon>Xylariomycetidae</taxon>
        <taxon>Xylariales</taxon>
        <taxon>Xylariaceae</taxon>
        <taxon>Xylaria</taxon>
    </lineage>
</organism>
<sequence length="559" mass="62565">MMDSYETTTDGTGEQSFIPKFLEILFPGVSYLSHLAFLLVGVKFLTEYWGGDILSLFVSTVQIRVHDETYNYVMDWVAKHHLSRGNHRLFVSTTISNEQFGWDDGSGTKNDDDDQSDTEDAETSKEMSSSEIEMGKTRTLRWTPAIGTHFFRYNGRIVAFTRAFEDRDTIPYSRRAETLSISCLGRDATILKHIVKDARARYSEKEKGRTVIFRATKSRGEDEMKWTRCMSRPSRPMSTVVLDPHLKQSFLDDIQRYLLPQTKRWYATRGIPYRRGYLFYGPSGTGKTSLVFAAAGLLGLKIYIISLNSPRLTEDDLATAFLNLPRRCMVLLEDVDAAGMTASRNLETGAAGIKSKARPGRRGRISLSALLNVIDGVAAHEGRVLVMTSNHREQIDLALLRPGRVDFSIRFKLAGFTEASDLFIRMYTSYGDVRDSEPAKPRHGSSGDDPLDSRGETSSSAELGKDIATLSRLAESFARKLPDQTFAPAEIQGLLLKYPNDPSGAVAATDEWVKMALADKGNLGQLRVESPEWAEDPSDVEEMDEKEYVGELPHAEDNV</sequence>
<accession>A0ACC1P5B3</accession>
<reference evidence="1" key="1">
    <citation type="submission" date="2022-10" db="EMBL/GenBank/DDBJ databases">
        <title>Genome Sequence of Xylaria curta.</title>
        <authorList>
            <person name="Buettner E."/>
        </authorList>
    </citation>
    <scope>NUCLEOTIDE SEQUENCE</scope>
    <source>
        <strain evidence="1">Babe10</strain>
    </source>
</reference>
<gene>
    <name evidence="1" type="ORF">NUW58_g5229</name>
</gene>
<protein>
    <submittedName>
        <fullName evidence="1">Uncharacterized protein</fullName>
    </submittedName>
</protein>
<comment type="caution">
    <text evidence="1">The sequence shown here is derived from an EMBL/GenBank/DDBJ whole genome shotgun (WGS) entry which is preliminary data.</text>
</comment>
<dbReference type="Proteomes" id="UP001143856">
    <property type="component" value="Unassembled WGS sequence"/>
</dbReference>
<proteinExistence type="predicted"/>
<evidence type="ECO:0000313" key="2">
    <source>
        <dbReference type="Proteomes" id="UP001143856"/>
    </source>
</evidence>